<evidence type="ECO:0000313" key="2">
    <source>
        <dbReference type="EMBL" id="ANM64975.1"/>
    </source>
</evidence>
<accession>A0A1I9LQW7</accession>
<name>A0A1I9LQW7_ARATH</name>
<keyword evidence="3" id="KW-1185">Reference proteome</keyword>
<dbReference type="Proteomes" id="UP000006548">
    <property type="component" value="Chromosome 3"/>
</dbReference>
<dbReference type="AlphaFoldDB" id="A0A1I9LQW7"/>
<sequence>MSLLFALKELGLPGSQSGMQFNNDVLFFGSYVSSLDV</sequence>
<dbReference type="InParanoid" id="A0A1I9LQW7"/>
<dbReference type="ExpressionAtlas" id="A0A1I9LQW7">
    <property type="expression patterns" value="baseline"/>
</dbReference>
<reference evidence="2 3" key="1">
    <citation type="journal article" date="2000" name="Nature">
        <title>Sequence and analysis of chromosome 3 of the plant Arabidopsis thaliana.</title>
        <authorList>
            <consortium name="European Union Chromosome 3 Arabidopsis Sequencing Consortium"/>
            <consortium name="Institute for Genomic Research"/>
            <consortium name="Kazusa DNA Research Institute"/>
            <person name="Salanoubat M."/>
            <person name="Lemcke K."/>
            <person name="Rieger M."/>
            <person name="Ansorge W."/>
            <person name="Unseld M."/>
            <person name="Fartmann B."/>
            <person name="Valle G."/>
            <person name="Blocker H."/>
            <person name="Perez-Alonso M."/>
            <person name="Obermaier B."/>
            <person name="Delseny M."/>
            <person name="Boutry M."/>
            <person name="Grivell L.A."/>
            <person name="Mache R."/>
            <person name="Puigdomenech P."/>
            <person name="De Simone V."/>
            <person name="Choisne N."/>
            <person name="Artiguenave F."/>
            <person name="Robert C."/>
            <person name="Brottier P."/>
            <person name="Wincker P."/>
            <person name="Cattolico L."/>
            <person name="Weissenbach J."/>
            <person name="Saurin W."/>
            <person name="Quetier F."/>
            <person name="Schafer M."/>
            <person name="Muller-Auer S."/>
            <person name="Gabel C."/>
            <person name="Fuchs M."/>
            <person name="Benes V."/>
            <person name="Wurmbach E."/>
            <person name="Drzonek H."/>
            <person name="Erfle H."/>
            <person name="Jordan N."/>
            <person name="Bangert S."/>
            <person name="Wiedelmann R."/>
            <person name="Kranz H."/>
            <person name="Voss H."/>
            <person name="Holland R."/>
            <person name="Brandt P."/>
            <person name="Nyakatura G."/>
            <person name="Vezzi A."/>
            <person name="D'Angelo M."/>
            <person name="Pallavicini A."/>
            <person name="Toppo S."/>
            <person name="Simionati B."/>
            <person name="Conrad A."/>
            <person name="Hornischer K."/>
            <person name="Kauer G."/>
            <person name="Lohnert T.H."/>
            <person name="Nordsiek G."/>
            <person name="Reichelt J."/>
            <person name="Scharfe M."/>
            <person name="Schon O."/>
            <person name="Bargues M."/>
            <person name="Terol J."/>
            <person name="Climent J."/>
            <person name="Navarro P."/>
            <person name="Collado C."/>
            <person name="Perez-Perez A."/>
            <person name="Ottenwalder B."/>
            <person name="Duchemin D."/>
            <person name="Cooke R."/>
            <person name="Laudie M."/>
            <person name="Berger-Llauro C."/>
            <person name="Purnelle B."/>
            <person name="Masuy D."/>
            <person name="de Haan M."/>
            <person name="Maarse A.C."/>
            <person name="Alcaraz J.P."/>
            <person name="Cottet A."/>
            <person name="Casacuberta E."/>
            <person name="Monfort A."/>
            <person name="Argiriou A."/>
            <person name="flores M."/>
            <person name="Liguori R."/>
            <person name="Vitale D."/>
            <person name="Mannhaupt G."/>
            <person name="Haase D."/>
            <person name="Schoof H."/>
            <person name="Rudd S."/>
            <person name="Zaccaria P."/>
            <person name="Mewes H.W."/>
            <person name="Mayer K.F."/>
            <person name="Kaul S."/>
            <person name="Town C.D."/>
            <person name="Koo H.L."/>
            <person name="Tallon L.J."/>
            <person name="Jenkins J."/>
            <person name="Rooney T."/>
            <person name="Rizzo M."/>
            <person name="Walts A."/>
            <person name="Utterback T."/>
            <person name="Fujii C.Y."/>
            <person name="Shea T.P."/>
            <person name="Creasy T.H."/>
            <person name="Haas B."/>
            <person name="Maiti R."/>
            <person name="Wu D."/>
            <person name="Peterson J."/>
            <person name="Van Aken S."/>
            <person name="Pai G."/>
            <person name="Militscher J."/>
            <person name="Sellers P."/>
            <person name="Gill J.E."/>
            <person name="Feldblyum T.V."/>
            <person name="Preuss D."/>
            <person name="Lin X."/>
            <person name="Nierman W.C."/>
            <person name="Salzberg S.L."/>
            <person name="White O."/>
            <person name="Venter J.C."/>
            <person name="Fraser C.M."/>
            <person name="Kaneko T."/>
            <person name="Nakamura Y."/>
            <person name="Sato S."/>
            <person name="Kato T."/>
            <person name="Asamizu E."/>
            <person name="Sasamoto S."/>
            <person name="Kimura T."/>
            <person name="Idesawa K."/>
            <person name="Kawashima K."/>
            <person name="Kishida Y."/>
            <person name="Kiyokawa C."/>
            <person name="Kohara M."/>
            <person name="Matsumoto M."/>
            <person name="Matsuno A."/>
            <person name="Muraki A."/>
            <person name="Nakayama S."/>
            <person name="Nakazaki N."/>
            <person name="Shinpo S."/>
            <person name="Takeuchi C."/>
            <person name="Wada T."/>
            <person name="Watanabe A."/>
            <person name="Yamada M."/>
            <person name="Yasuda M."/>
            <person name="Tabata S."/>
        </authorList>
    </citation>
    <scope>NUCLEOTIDE SEQUENCE [LARGE SCALE GENOMIC DNA]</scope>
    <source>
        <strain evidence="3">cv. Columbia</strain>
    </source>
</reference>
<dbReference type="GeneID" id="28719422"/>
<dbReference type="TAIR" id="AT3G62615"/>
<reference evidence="3" key="2">
    <citation type="journal article" date="2017" name="Plant J.">
        <title>Araport11: a complete reannotation of the Arabidopsis thaliana reference genome.</title>
        <authorList>
            <person name="Cheng C.Y."/>
            <person name="Krishnakumar V."/>
            <person name="Chan A.P."/>
            <person name="Thibaud-Nissen F."/>
            <person name="Schobel S."/>
            <person name="Town C.D."/>
        </authorList>
    </citation>
    <scope>GENOME REANNOTATION</scope>
    <source>
        <strain evidence="3">cv. Columbia</strain>
    </source>
</reference>
<dbReference type="RefSeq" id="NP_001326975.1">
    <property type="nucleotide sequence ID" value="NM_001340160.1"/>
</dbReference>
<dbReference type="KEGG" id="ath:AT3G62615"/>
<gene>
    <name evidence="1 2" type="ordered locus">At3g62615</name>
</gene>
<proteinExistence type="predicted"/>
<protein>
    <submittedName>
        <fullName evidence="2">Uncharacterized protein</fullName>
    </submittedName>
</protein>
<dbReference type="Araport" id="AT3G62615"/>
<evidence type="ECO:0000313" key="3">
    <source>
        <dbReference type="Proteomes" id="UP000006548"/>
    </source>
</evidence>
<dbReference type="EMBL" id="CP002686">
    <property type="protein sequence ID" value="ANM64975.1"/>
    <property type="molecule type" value="Genomic_DNA"/>
</dbReference>
<organism evidence="2 3">
    <name type="scientific">Arabidopsis thaliana</name>
    <name type="common">Mouse-ear cress</name>
    <dbReference type="NCBI Taxonomy" id="3702"/>
    <lineage>
        <taxon>Eukaryota</taxon>
        <taxon>Viridiplantae</taxon>
        <taxon>Streptophyta</taxon>
        <taxon>Embryophyta</taxon>
        <taxon>Tracheophyta</taxon>
        <taxon>Spermatophyta</taxon>
        <taxon>Magnoliopsida</taxon>
        <taxon>eudicotyledons</taxon>
        <taxon>Gunneridae</taxon>
        <taxon>Pentapetalae</taxon>
        <taxon>rosids</taxon>
        <taxon>malvids</taxon>
        <taxon>Brassicales</taxon>
        <taxon>Brassicaceae</taxon>
        <taxon>Camelineae</taxon>
        <taxon>Arabidopsis</taxon>
    </lineage>
</organism>
<evidence type="ECO:0000313" key="1">
    <source>
        <dbReference type="Araport" id="AT3G62615"/>
    </source>
</evidence>